<feature type="transmembrane region" description="Helical" evidence="4">
    <location>
        <begin position="39"/>
        <end position="65"/>
    </location>
</feature>
<dbReference type="Proteomes" id="UP001253545">
    <property type="component" value="Unassembled WGS sequence"/>
</dbReference>
<feature type="transmembrane region" description="Helical" evidence="4">
    <location>
        <begin position="182"/>
        <end position="200"/>
    </location>
</feature>
<proteinExistence type="predicted"/>
<sequence length="375" mass="43854">MEYIDTSWRTALMLSFVLPMWVVALALAIRDIETIANRYLAAFIFLYGLNLAPQIIGFSGFYQAFPWLTFAPFNNELWLGPLLLAHTFSLLKMPPRSIYKWFFLPGVVQSTYYFIAFVSMPDYKDKWAFNDAFHEIYFVPLELAVGVLLSLYCIWKCWQLITSYQARLVNVQSSIESFDTQWLKRAIIFFSVLTVMWILFESYNQLVQKMTYVDQFGFYILFAAIVLWSGIQALSHIREPYPSVRWLTDEEENEVSQQQDDHIASLAERILLELEQKQWFRRSKLSINDIARDLGTNETYVSRALNNYLKKNFNQLVNEARVDYAKQTMQQRTKESLLEIAFDSGFASKASFNRWFKQCTGMSPSAWLASQSEVI</sequence>
<feature type="transmembrane region" description="Helical" evidence="4">
    <location>
        <begin position="138"/>
        <end position="161"/>
    </location>
</feature>
<evidence type="ECO:0000256" key="3">
    <source>
        <dbReference type="ARBA" id="ARBA00023163"/>
    </source>
</evidence>
<dbReference type="Pfam" id="PF12833">
    <property type="entry name" value="HTH_18"/>
    <property type="match status" value="1"/>
</dbReference>
<keyword evidence="4" id="KW-1133">Transmembrane helix</keyword>
<evidence type="ECO:0000313" key="6">
    <source>
        <dbReference type="EMBL" id="MDT0596145.1"/>
    </source>
</evidence>
<keyword evidence="1" id="KW-0805">Transcription regulation</keyword>
<feature type="transmembrane region" description="Helical" evidence="4">
    <location>
        <begin position="6"/>
        <end position="27"/>
    </location>
</feature>
<dbReference type="PANTHER" id="PTHR43280">
    <property type="entry name" value="ARAC-FAMILY TRANSCRIPTIONAL REGULATOR"/>
    <property type="match status" value="1"/>
</dbReference>
<gene>
    <name evidence="6" type="ORF">RM552_14925</name>
</gene>
<protein>
    <submittedName>
        <fullName evidence="6">AraC family transcriptional regulator</fullName>
    </submittedName>
</protein>
<comment type="caution">
    <text evidence="6">The sequence shown here is derived from an EMBL/GenBank/DDBJ whole genome shotgun (WGS) entry which is preliminary data.</text>
</comment>
<keyword evidence="3" id="KW-0804">Transcription</keyword>
<dbReference type="InterPro" id="IPR018060">
    <property type="entry name" value="HTH_AraC"/>
</dbReference>
<dbReference type="InterPro" id="IPR018062">
    <property type="entry name" value="HTH_AraC-typ_CS"/>
</dbReference>
<keyword evidence="2" id="KW-0238">DNA-binding</keyword>
<name>A0ABU2ZU23_9ALTE</name>
<keyword evidence="4" id="KW-0472">Membrane</keyword>
<dbReference type="PROSITE" id="PS01124">
    <property type="entry name" value="HTH_ARAC_FAMILY_2"/>
    <property type="match status" value="1"/>
</dbReference>
<feature type="transmembrane region" description="Helical" evidence="4">
    <location>
        <begin position="77"/>
        <end position="94"/>
    </location>
</feature>
<dbReference type="RefSeq" id="WP_311369670.1">
    <property type="nucleotide sequence ID" value="NZ_JAVRHX010000005.1"/>
</dbReference>
<dbReference type="EMBL" id="JAVRHX010000005">
    <property type="protein sequence ID" value="MDT0596145.1"/>
    <property type="molecule type" value="Genomic_DNA"/>
</dbReference>
<feature type="transmembrane region" description="Helical" evidence="4">
    <location>
        <begin position="216"/>
        <end position="235"/>
    </location>
</feature>
<evidence type="ECO:0000313" key="7">
    <source>
        <dbReference type="Proteomes" id="UP001253545"/>
    </source>
</evidence>
<dbReference type="SUPFAM" id="SSF46689">
    <property type="entry name" value="Homeodomain-like"/>
    <property type="match status" value="1"/>
</dbReference>
<reference evidence="6 7" key="1">
    <citation type="submission" date="2023-09" db="EMBL/GenBank/DDBJ databases">
        <authorList>
            <person name="Rey-Velasco X."/>
        </authorList>
    </citation>
    <scope>NUCLEOTIDE SEQUENCE [LARGE SCALE GENOMIC DNA]</scope>
    <source>
        <strain evidence="6 7">P117</strain>
    </source>
</reference>
<dbReference type="SMART" id="SM00342">
    <property type="entry name" value="HTH_ARAC"/>
    <property type="match status" value="1"/>
</dbReference>
<keyword evidence="4" id="KW-0812">Transmembrane</keyword>
<evidence type="ECO:0000256" key="2">
    <source>
        <dbReference type="ARBA" id="ARBA00023125"/>
    </source>
</evidence>
<feature type="transmembrane region" description="Helical" evidence="4">
    <location>
        <begin position="101"/>
        <end position="118"/>
    </location>
</feature>
<evidence type="ECO:0000256" key="1">
    <source>
        <dbReference type="ARBA" id="ARBA00023015"/>
    </source>
</evidence>
<keyword evidence="7" id="KW-1185">Reference proteome</keyword>
<dbReference type="PROSITE" id="PS00041">
    <property type="entry name" value="HTH_ARAC_FAMILY_1"/>
    <property type="match status" value="1"/>
</dbReference>
<evidence type="ECO:0000259" key="5">
    <source>
        <dbReference type="PROSITE" id="PS01124"/>
    </source>
</evidence>
<feature type="domain" description="HTH araC/xylS-type" evidence="5">
    <location>
        <begin position="264"/>
        <end position="370"/>
    </location>
</feature>
<evidence type="ECO:0000256" key="4">
    <source>
        <dbReference type="SAM" id="Phobius"/>
    </source>
</evidence>
<dbReference type="Gene3D" id="1.10.10.60">
    <property type="entry name" value="Homeodomain-like"/>
    <property type="match status" value="2"/>
</dbReference>
<organism evidence="6 7">
    <name type="scientific">Glaciecola petra</name>
    <dbReference type="NCBI Taxonomy" id="3075602"/>
    <lineage>
        <taxon>Bacteria</taxon>
        <taxon>Pseudomonadati</taxon>
        <taxon>Pseudomonadota</taxon>
        <taxon>Gammaproteobacteria</taxon>
        <taxon>Alteromonadales</taxon>
        <taxon>Alteromonadaceae</taxon>
        <taxon>Glaciecola</taxon>
    </lineage>
</organism>
<dbReference type="InterPro" id="IPR009057">
    <property type="entry name" value="Homeodomain-like_sf"/>
</dbReference>
<accession>A0ABU2ZU23</accession>
<dbReference type="PANTHER" id="PTHR43280:SF29">
    <property type="entry name" value="ARAC-FAMILY TRANSCRIPTIONAL REGULATOR"/>
    <property type="match status" value="1"/>
</dbReference>